<evidence type="ECO:0008006" key="4">
    <source>
        <dbReference type="Google" id="ProtNLM"/>
    </source>
</evidence>
<protein>
    <recommendedName>
        <fullName evidence="4">Arrestin-like N-terminal domain-containing protein</fullName>
    </recommendedName>
</protein>
<keyword evidence="3" id="KW-1185">Reference proteome</keyword>
<reference evidence="2" key="1">
    <citation type="submission" date="2023-11" db="EMBL/GenBank/DDBJ databases">
        <authorList>
            <person name="De Vega J J."/>
            <person name="De Vega J J."/>
        </authorList>
    </citation>
    <scope>NUCLEOTIDE SEQUENCE</scope>
</reference>
<dbReference type="EMBL" id="CAVNYO010000138">
    <property type="protein sequence ID" value="CAK5268374.1"/>
    <property type="molecule type" value="Genomic_DNA"/>
</dbReference>
<name>A0AAD2JY50_9AGAR</name>
<gene>
    <name evidence="2" type="ORF">MYCIT1_LOCUS11557</name>
</gene>
<organism evidence="2 3">
    <name type="scientific">Mycena citricolor</name>
    <dbReference type="NCBI Taxonomy" id="2018698"/>
    <lineage>
        <taxon>Eukaryota</taxon>
        <taxon>Fungi</taxon>
        <taxon>Dikarya</taxon>
        <taxon>Basidiomycota</taxon>
        <taxon>Agaricomycotina</taxon>
        <taxon>Agaricomycetes</taxon>
        <taxon>Agaricomycetidae</taxon>
        <taxon>Agaricales</taxon>
        <taxon>Marasmiineae</taxon>
        <taxon>Mycenaceae</taxon>
        <taxon>Mycena</taxon>
    </lineage>
</organism>
<comment type="caution">
    <text evidence="2">The sequence shown here is derived from an EMBL/GenBank/DDBJ whole genome shotgun (WGS) entry which is preliminary data.</text>
</comment>
<evidence type="ECO:0000313" key="3">
    <source>
        <dbReference type="Proteomes" id="UP001295794"/>
    </source>
</evidence>
<sequence length="457" mass="49932">MSLSSSPRYRRFSRAGPAPAFVEELPAYTGRRRATLSQPVVRRDPVEHVFPLEDKGRPWATLTLRSSAKSAKSIPTFHEKENINGSFRMMAEKGDSIHSITVQVCAGRISFLLIRVLTRCKITGRVITDSSSAGMSVFLSQSLPLWSKIDSRIAGASSKLLGQCEFPFSIPLSKTVNGDGYDSAFRIPETFLERRTQASITYEIAVVVSRGKLRSDSYVKTRFGYIPNLRPDPPSLLRRLAYQENSVLAGPDVDPEGWSVTGPAVVRGLMFRSHPVAVNCILALANPMSYTRGTVLPCRLTVECADAQALELLSASNAPVAVLRRIVRFQSATSKKCVESVEDVSQAVWWPSPSEADSGLPYSRCLEGEIKLSKNLASSSSIGGRFNVSYTVSLLPFDVIGFTPSTPGSALDQPVTIATTYARDSPRPQAYAPPSYDGITGKEPEVEYTAKLTRGLR</sequence>
<proteinExistence type="predicted"/>
<accession>A0AAD2JY50</accession>
<evidence type="ECO:0000313" key="2">
    <source>
        <dbReference type="EMBL" id="CAK5268374.1"/>
    </source>
</evidence>
<dbReference type="Proteomes" id="UP001295794">
    <property type="component" value="Unassembled WGS sequence"/>
</dbReference>
<feature type="region of interest" description="Disordered" evidence="1">
    <location>
        <begin position="422"/>
        <end position="444"/>
    </location>
</feature>
<evidence type="ECO:0000256" key="1">
    <source>
        <dbReference type="SAM" id="MobiDB-lite"/>
    </source>
</evidence>
<dbReference type="AlphaFoldDB" id="A0AAD2JY50"/>